<dbReference type="PROSITE" id="PS00211">
    <property type="entry name" value="ABC_TRANSPORTER_1"/>
    <property type="match status" value="1"/>
</dbReference>
<dbReference type="Gene3D" id="3.40.50.300">
    <property type="entry name" value="P-loop containing nucleotide triphosphate hydrolases"/>
    <property type="match status" value="1"/>
</dbReference>
<feature type="transmembrane region" description="Helical" evidence="9">
    <location>
        <begin position="67"/>
        <end position="87"/>
    </location>
</feature>
<evidence type="ECO:0000256" key="1">
    <source>
        <dbReference type="ARBA" id="ARBA00004651"/>
    </source>
</evidence>
<evidence type="ECO:0000256" key="4">
    <source>
        <dbReference type="ARBA" id="ARBA00022741"/>
    </source>
</evidence>
<evidence type="ECO:0000256" key="3">
    <source>
        <dbReference type="ARBA" id="ARBA00022692"/>
    </source>
</evidence>
<sequence>MRLLRLFWRLIAPFWLDKRNWQAWVLLASTIGLGLGIVQINVLINAWSKTFYDTLGEFDTTALYGLMGQYSLYIGIFVLIVVYKAWLRKALLLRWRQSMSERLIGEWLGGQAFYRLGLEGEPDNPDQRIAEDVNLLVSHSVDLLVSFITNFAQVTAFVGILWALSGSHEFTLFGYSLQVEGYLVWIAVLYTVIGTLVTHWLGRPLHRLNYNQQSREADFRADLLRKRDHAEQIALYRGEQAERQQLSTRFRAIADNWWQLMARERNLGFFVVGYDRVSNIVPVFAALPLFLTKAITLGGLMQVRTAFSAVQGSLSWFISAYQTLAEWSATVERLGQFEQAIARTRTQVREAPCGNCLRLDQLDVLLPNGEPLLSGLQAQVASGEWVRLAGPSGLGKSTLLRTLQGLWPYCRGSWQLPGGRSLLLPQKPYLASLPLRELLAYPSSDTPPDEQLRSALQQVGLARLADQLGRQSEWMRELSGGEQQRLGLARALLYRPDTLYLDEATNQLDDQAAHRLLTTLRQQLPHCTVIGVSHQPGVQALFDRSLPLRPDTTTSSATPAPCPAPA</sequence>
<organism evidence="12 13">
    <name type="scientific">Pseudomonas abyssi</name>
    <dbReference type="NCBI Taxonomy" id="170540"/>
    <lineage>
        <taxon>Bacteria</taxon>
        <taxon>Pseudomonadati</taxon>
        <taxon>Pseudomonadota</taxon>
        <taxon>Gammaproteobacteria</taxon>
        <taxon>Pseudomonadales</taxon>
        <taxon>Pseudomonadaceae</taxon>
        <taxon>Pseudomonas</taxon>
    </lineage>
</organism>
<feature type="transmembrane region" description="Helical" evidence="9">
    <location>
        <begin position="21"/>
        <end position="47"/>
    </location>
</feature>
<reference evidence="12 13" key="1">
    <citation type="submission" date="2017-09" db="EMBL/GenBank/DDBJ databases">
        <title>Pseudomonas abyssi sp. nov. isolated from Abyssopelagic Water.</title>
        <authorList>
            <person name="Wei Y."/>
        </authorList>
    </citation>
    <scope>NUCLEOTIDE SEQUENCE [LARGE SCALE GENOMIC DNA]</scope>
    <source>
        <strain evidence="12 13">MT5</strain>
    </source>
</reference>
<proteinExistence type="predicted"/>
<dbReference type="InterPro" id="IPR036640">
    <property type="entry name" value="ABC1_TM_sf"/>
</dbReference>
<dbReference type="InterPro" id="IPR027417">
    <property type="entry name" value="P-loop_NTPase"/>
</dbReference>
<dbReference type="RefSeq" id="WP_096004457.1">
    <property type="nucleotide sequence ID" value="NZ_NTMR01000010.1"/>
</dbReference>
<dbReference type="SUPFAM" id="SSF90123">
    <property type="entry name" value="ABC transporter transmembrane region"/>
    <property type="match status" value="1"/>
</dbReference>
<accession>A0A2A3MJC1</accession>
<keyword evidence="3 9" id="KW-0812">Transmembrane</keyword>
<evidence type="ECO:0000256" key="7">
    <source>
        <dbReference type="ARBA" id="ARBA00023136"/>
    </source>
</evidence>
<evidence type="ECO:0000256" key="9">
    <source>
        <dbReference type="SAM" id="Phobius"/>
    </source>
</evidence>
<name>A0A2A3MJC1_9PSED</name>
<evidence type="ECO:0000313" key="12">
    <source>
        <dbReference type="EMBL" id="PBK04654.1"/>
    </source>
</evidence>
<dbReference type="InterPro" id="IPR003593">
    <property type="entry name" value="AAA+_ATPase"/>
</dbReference>
<evidence type="ECO:0000259" key="10">
    <source>
        <dbReference type="PROSITE" id="PS50893"/>
    </source>
</evidence>
<dbReference type="Pfam" id="PF00005">
    <property type="entry name" value="ABC_tran"/>
    <property type="match status" value="1"/>
</dbReference>
<dbReference type="GO" id="GO:0005886">
    <property type="term" value="C:plasma membrane"/>
    <property type="evidence" value="ECO:0007669"/>
    <property type="project" value="UniProtKB-SubCell"/>
</dbReference>
<comment type="caution">
    <text evidence="12">The sequence shown here is derived from an EMBL/GenBank/DDBJ whole genome shotgun (WGS) entry which is preliminary data.</text>
</comment>
<dbReference type="AlphaFoldDB" id="A0A2A3MJC1"/>
<dbReference type="SUPFAM" id="SSF52540">
    <property type="entry name" value="P-loop containing nucleoside triphosphate hydrolases"/>
    <property type="match status" value="1"/>
</dbReference>
<evidence type="ECO:0000313" key="13">
    <source>
        <dbReference type="Proteomes" id="UP000242313"/>
    </source>
</evidence>
<dbReference type="PANTHER" id="PTHR11384">
    <property type="entry name" value="ATP-BINDING CASSETTE, SUB-FAMILY D MEMBER"/>
    <property type="match status" value="1"/>
</dbReference>
<comment type="subcellular location">
    <subcellularLocation>
        <location evidence="1">Cell membrane</location>
        <topology evidence="1">Multi-pass membrane protein</topology>
    </subcellularLocation>
</comment>
<dbReference type="EMBL" id="NTMR01000010">
    <property type="protein sequence ID" value="PBK04654.1"/>
    <property type="molecule type" value="Genomic_DNA"/>
</dbReference>
<feature type="transmembrane region" description="Helical" evidence="9">
    <location>
        <begin position="143"/>
        <end position="162"/>
    </location>
</feature>
<keyword evidence="5 12" id="KW-0067">ATP-binding</keyword>
<evidence type="ECO:0000256" key="8">
    <source>
        <dbReference type="SAM" id="MobiDB-lite"/>
    </source>
</evidence>
<gene>
    <name evidence="12" type="ORF">CNQ84_08490</name>
</gene>
<dbReference type="InterPro" id="IPR011527">
    <property type="entry name" value="ABC1_TM_dom"/>
</dbReference>
<dbReference type="Proteomes" id="UP000242313">
    <property type="component" value="Unassembled WGS sequence"/>
</dbReference>
<dbReference type="GO" id="GO:0005524">
    <property type="term" value="F:ATP binding"/>
    <property type="evidence" value="ECO:0007669"/>
    <property type="project" value="UniProtKB-KW"/>
</dbReference>
<keyword evidence="2" id="KW-0813">Transport</keyword>
<evidence type="ECO:0000256" key="2">
    <source>
        <dbReference type="ARBA" id="ARBA00022448"/>
    </source>
</evidence>
<feature type="domain" description="ABC transporter" evidence="10">
    <location>
        <begin position="357"/>
        <end position="566"/>
    </location>
</feature>
<dbReference type="InterPro" id="IPR017871">
    <property type="entry name" value="ABC_transporter-like_CS"/>
</dbReference>
<dbReference type="InterPro" id="IPR003439">
    <property type="entry name" value="ABC_transporter-like_ATP-bd"/>
</dbReference>
<dbReference type="Pfam" id="PF06472">
    <property type="entry name" value="ABC_membrane_2"/>
    <property type="match status" value="1"/>
</dbReference>
<evidence type="ECO:0000256" key="5">
    <source>
        <dbReference type="ARBA" id="ARBA00022840"/>
    </source>
</evidence>
<feature type="domain" description="ABC transmembrane type-1" evidence="11">
    <location>
        <begin position="127"/>
        <end position="326"/>
    </location>
</feature>
<dbReference type="GO" id="GO:0140359">
    <property type="term" value="F:ABC-type transporter activity"/>
    <property type="evidence" value="ECO:0007669"/>
    <property type="project" value="InterPro"/>
</dbReference>
<feature type="region of interest" description="Disordered" evidence="8">
    <location>
        <begin position="547"/>
        <end position="566"/>
    </location>
</feature>
<dbReference type="Gene3D" id="1.20.1560.10">
    <property type="entry name" value="ABC transporter type 1, transmembrane domain"/>
    <property type="match status" value="1"/>
</dbReference>
<keyword evidence="6 9" id="KW-1133">Transmembrane helix</keyword>
<dbReference type="PROSITE" id="PS50893">
    <property type="entry name" value="ABC_TRANSPORTER_2"/>
    <property type="match status" value="1"/>
</dbReference>
<keyword evidence="13" id="KW-1185">Reference proteome</keyword>
<dbReference type="PROSITE" id="PS50929">
    <property type="entry name" value="ABC_TM1F"/>
    <property type="match status" value="1"/>
</dbReference>
<dbReference type="InterPro" id="IPR050835">
    <property type="entry name" value="ABC_transporter_sub-D"/>
</dbReference>
<feature type="transmembrane region" description="Helical" evidence="9">
    <location>
        <begin position="182"/>
        <end position="202"/>
    </location>
</feature>
<dbReference type="PANTHER" id="PTHR11384:SF59">
    <property type="entry name" value="LYSOSOMAL COBALAMIN TRANSPORTER ABCD4"/>
    <property type="match status" value="1"/>
</dbReference>
<dbReference type="GO" id="GO:0016887">
    <property type="term" value="F:ATP hydrolysis activity"/>
    <property type="evidence" value="ECO:0007669"/>
    <property type="project" value="InterPro"/>
</dbReference>
<keyword evidence="7 9" id="KW-0472">Membrane</keyword>
<dbReference type="SMART" id="SM00382">
    <property type="entry name" value="AAA"/>
    <property type="match status" value="1"/>
</dbReference>
<evidence type="ECO:0000256" key="6">
    <source>
        <dbReference type="ARBA" id="ARBA00022989"/>
    </source>
</evidence>
<protein>
    <submittedName>
        <fullName evidence="12">ABC transporter ATP-binding protein</fullName>
    </submittedName>
</protein>
<evidence type="ECO:0000259" key="11">
    <source>
        <dbReference type="PROSITE" id="PS50929"/>
    </source>
</evidence>
<keyword evidence="4" id="KW-0547">Nucleotide-binding</keyword>